<accession>A0A9J6QKJ7</accession>
<organism evidence="3 4">
    <name type="scientific">Hominibacterium faecale</name>
    <dbReference type="NCBI Taxonomy" id="2839743"/>
    <lineage>
        <taxon>Bacteria</taxon>
        <taxon>Bacillati</taxon>
        <taxon>Bacillota</taxon>
        <taxon>Clostridia</taxon>
        <taxon>Peptostreptococcales</taxon>
        <taxon>Anaerovoracaceae</taxon>
        <taxon>Hominibacterium</taxon>
    </lineage>
</organism>
<dbReference type="InterPro" id="IPR041682">
    <property type="entry name" value="AAA_14"/>
</dbReference>
<dbReference type="RefSeq" id="WP_253019708.1">
    <property type="nucleotide sequence ID" value="NZ_JAOSHN010000002.1"/>
</dbReference>
<keyword evidence="4" id="KW-1185">Reference proteome</keyword>
<reference evidence="3" key="1">
    <citation type="submission" date="2022-09" db="EMBL/GenBank/DDBJ databases">
        <title>Culturomic study of gut microbiota in children with autism spectrum disorder.</title>
        <authorList>
            <person name="Efimov B.A."/>
            <person name="Chaplin A.V."/>
            <person name="Sokolova S.R."/>
            <person name="Pikina A.P."/>
            <person name="Korzhanova M."/>
            <person name="Belova V."/>
            <person name="Korostin D."/>
        </authorList>
    </citation>
    <scope>NUCLEOTIDE SEQUENCE</scope>
    <source>
        <strain evidence="3">ASD5510</strain>
    </source>
</reference>
<dbReference type="InterPro" id="IPR027417">
    <property type="entry name" value="P-loop_NTPase"/>
</dbReference>
<dbReference type="Pfam" id="PF13173">
    <property type="entry name" value="AAA_14"/>
    <property type="match status" value="1"/>
</dbReference>
<dbReference type="GO" id="GO:0005524">
    <property type="term" value="F:ATP binding"/>
    <property type="evidence" value="ECO:0007669"/>
    <property type="project" value="UniProtKB-KW"/>
</dbReference>
<evidence type="ECO:0000313" key="3">
    <source>
        <dbReference type="EMBL" id="MCU7378008.1"/>
    </source>
</evidence>
<keyword evidence="3" id="KW-0547">Nucleotide-binding</keyword>
<feature type="domain" description="DUF4143" evidence="2">
    <location>
        <begin position="196"/>
        <end position="365"/>
    </location>
</feature>
<dbReference type="Proteomes" id="UP001065549">
    <property type="component" value="Unassembled WGS sequence"/>
</dbReference>
<gene>
    <name evidence="3" type="ORF">OBO34_06535</name>
</gene>
<protein>
    <submittedName>
        <fullName evidence="3">ATP-binding protein</fullName>
    </submittedName>
</protein>
<dbReference type="PANTHER" id="PTHR43566">
    <property type="entry name" value="CONSERVED PROTEIN"/>
    <property type="match status" value="1"/>
</dbReference>
<evidence type="ECO:0000259" key="2">
    <source>
        <dbReference type="Pfam" id="PF13635"/>
    </source>
</evidence>
<evidence type="ECO:0000313" key="4">
    <source>
        <dbReference type="Proteomes" id="UP001065549"/>
    </source>
</evidence>
<dbReference type="SUPFAM" id="SSF52540">
    <property type="entry name" value="P-loop containing nucleoside triphosphate hydrolases"/>
    <property type="match status" value="1"/>
</dbReference>
<dbReference type="InterPro" id="IPR025420">
    <property type="entry name" value="DUF4143"/>
</dbReference>
<name>A0A9J6QKJ7_9FIRM</name>
<dbReference type="InterPro" id="IPR011335">
    <property type="entry name" value="Restrct_endonuc-II-like"/>
</dbReference>
<dbReference type="AlphaFoldDB" id="A0A9J6QKJ7"/>
<dbReference type="EMBL" id="JAOSHN010000002">
    <property type="protein sequence ID" value="MCU7378008.1"/>
    <property type="molecule type" value="Genomic_DNA"/>
</dbReference>
<comment type="caution">
    <text evidence="3">The sequence shown here is derived from an EMBL/GenBank/DDBJ whole genome shotgun (WGS) entry which is preliminary data.</text>
</comment>
<evidence type="ECO:0000259" key="1">
    <source>
        <dbReference type="Pfam" id="PF13173"/>
    </source>
</evidence>
<proteinExistence type="predicted"/>
<dbReference type="PANTHER" id="PTHR43566:SF2">
    <property type="entry name" value="DUF4143 DOMAIN-CONTAINING PROTEIN"/>
    <property type="match status" value="1"/>
</dbReference>
<dbReference type="Pfam" id="PF13635">
    <property type="entry name" value="DUF4143"/>
    <property type="match status" value="1"/>
</dbReference>
<keyword evidence="3" id="KW-0067">ATP-binding</keyword>
<sequence>MKYVKRSIEDIVLQSEKTFKSILVTGARQTGKSTMLKELFPEKKYVPMDDPFVEEQAKEQPNMFMMLNPPPVIYDEVQRTPELFRYIKIKCDQSQERGLFCLSGSQPLELMEGASESLSGRVSIIELSGLSMREIQGDAFHEPFVPTMEYVQERSKTVKPFDHIWEIIHRGSYPELQDPQVEWSAFFSSYIKTYLERDVRELSAVQNLDDFRKFMIAVAARTGQMVNYANIADEVGKDQTTIKRWMSVLEASGIIYLLEPFTSSVLKRAIKTPKVYFRDTGLAAYLTRWLTPETLANGAMSGAFFETFVISEILKSYSNRGIDYRYCVSYYRGRDKKVKGDSRGEREIDLIIEANGILYPIEIKKGASVSADQTSAFTILDQIPDKKRGMGAIICLCPQPGALRENILQLPIWYI</sequence>
<feature type="domain" description="AAA" evidence="1">
    <location>
        <begin position="20"/>
        <end position="135"/>
    </location>
</feature>
<dbReference type="SUPFAM" id="SSF52980">
    <property type="entry name" value="Restriction endonuclease-like"/>
    <property type="match status" value="1"/>
</dbReference>